<dbReference type="GO" id="GO:0016491">
    <property type="term" value="F:oxidoreductase activity"/>
    <property type="evidence" value="ECO:0007669"/>
    <property type="project" value="UniProtKB-KW"/>
</dbReference>
<dbReference type="InterPro" id="IPR001155">
    <property type="entry name" value="OxRdtase_FMN_N"/>
</dbReference>
<dbReference type="OrthoDB" id="9784632at2"/>
<dbReference type="SUPFAM" id="SSF51395">
    <property type="entry name" value="FMN-linked oxidoreductases"/>
    <property type="match status" value="1"/>
</dbReference>
<dbReference type="EMBL" id="CP001804">
    <property type="protein sequence ID" value="ACY14288.1"/>
    <property type="molecule type" value="Genomic_DNA"/>
</dbReference>
<evidence type="ECO:0000313" key="4">
    <source>
        <dbReference type="EMBL" id="ACY14288.1"/>
    </source>
</evidence>
<keyword evidence="5" id="KW-1185">Reference proteome</keyword>
<feature type="domain" description="NADH:flavin oxidoreductase/NADH oxidase N-terminal" evidence="3">
    <location>
        <begin position="11"/>
        <end position="341"/>
    </location>
</feature>
<keyword evidence="1" id="KW-0285">Flavoprotein</keyword>
<gene>
    <name evidence="4" type="ordered locus">Hoch_1739</name>
</gene>
<dbReference type="Gene3D" id="3.20.20.70">
    <property type="entry name" value="Aldolase class I"/>
    <property type="match status" value="1"/>
</dbReference>
<sequence length="427" mass="45764">MNTDDTTRIAQPLTLPSGLQLPNRVAKAAMSENMADPDGGPSEALIRLYERFGSSGAGLLITGNAMLDPGGRAERDNVVMLGDHGERLAAWARAAKAGGSAVIMQLCHAGRQTSRTVSWKPVAPSAVKLSRGGMFSTPQPLSEEQIAVLVQRFGQAAAMAQAAGFDGVQIHGAHGYLVSQFLSPLTNLRSDRYGGDIDGRMRFLLESVRATRAATGRAFTIAVKLNSADFQRGGFTNQESMYVAQALEAEGIDLLEISGGSYEKPAMMRDESQVRESTRAREAFFLEYAERMREVVSLPLMVTGGFRSRAAMNAALASGATDLIGMARPLAVAPELAGQLVRGEIDEAPSANLDVGVRLFDDLLQIHWYQRQLRRMGAGRDPNARLGRASTLAMCMSQMSAELTSAWLRREGHALDAGPIVGDGVQA</sequence>
<evidence type="ECO:0000256" key="2">
    <source>
        <dbReference type="ARBA" id="ARBA00023002"/>
    </source>
</evidence>
<evidence type="ECO:0000256" key="1">
    <source>
        <dbReference type="ARBA" id="ARBA00022630"/>
    </source>
</evidence>
<dbReference type="KEGG" id="hoh:Hoch_1739"/>
<dbReference type="InterPro" id="IPR013785">
    <property type="entry name" value="Aldolase_TIM"/>
</dbReference>
<dbReference type="eggNOG" id="COG1902">
    <property type="taxonomic scope" value="Bacteria"/>
</dbReference>
<dbReference type="RefSeq" id="WP_012826896.1">
    <property type="nucleotide sequence ID" value="NC_013440.1"/>
</dbReference>
<dbReference type="Pfam" id="PF00724">
    <property type="entry name" value="Oxidored_FMN"/>
    <property type="match status" value="1"/>
</dbReference>
<keyword evidence="2" id="KW-0560">Oxidoreductase</keyword>
<protein>
    <submittedName>
        <fullName evidence="4">NADH:flavin oxidoreductase/NADH oxidase</fullName>
    </submittedName>
</protein>
<dbReference type="PANTHER" id="PTHR43656">
    <property type="entry name" value="BINDING OXIDOREDUCTASE, PUTATIVE (AFU_ORTHOLOGUE AFUA_2G08260)-RELATED"/>
    <property type="match status" value="1"/>
</dbReference>
<dbReference type="InterPro" id="IPR051799">
    <property type="entry name" value="NADH_flavin_oxidoreductase"/>
</dbReference>
<dbReference type="GO" id="GO:0010181">
    <property type="term" value="F:FMN binding"/>
    <property type="evidence" value="ECO:0007669"/>
    <property type="project" value="InterPro"/>
</dbReference>
<dbReference type="CDD" id="cd04733">
    <property type="entry name" value="OYE_like_2_FMN"/>
    <property type="match status" value="1"/>
</dbReference>
<dbReference type="STRING" id="502025.Hoch_1739"/>
<proteinExistence type="predicted"/>
<evidence type="ECO:0000313" key="5">
    <source>
        <dbReference type="Proteomes" id="UP000001880"/>
    </source>
</evidence>
<reference evidence="4 5" key="1">
    <citation type="journal article" date="2010" name="Stand. Genomic Sci.">
        <title>Complete genome sequence of Haliangium ochraceum type strain (SMP-2).</title>
        <authorList>
            <consortium name="US DOE Joint Genome Institute (JGI-PGF)"/>
            <person name="Ivanova N."/>
            <person name="Daum C."/>
            <person name="Lang E."/>
            <person name="Abt B."/>
            <person name="Kopitz M."/>
            <person name="Saunders E."/>
            <person name="Lapidus A."/>
            <person name="Lucas S."/>
            <person name="Glavina Del Rio T."/>
            <person name="Nolan M."/>
            <person name="Tice H."/>
            <person name="Copeland A."/>
            <person name="Cheng J.F."/>
            <person name="Chen F."/>
            <person name="Bruce D."/>
            <person name="Goodwin L."/>
            <person name="Pitluck S."/>
            <person name="Mavromatis K."/>
            <person name="Pati A."/>
            <person name="Mikhailova N."/>
            <person name="Chen A."/>
            <person name="Palaniappan K."/>
            <person name="Land M."/>
            <person name="Hauser L."/>
            <person name="Chang Y.J."/>
            <person name="Jeffries C.D."/>
            <person name="Detter J.C."/>
            <person name="Brettin T."/>
            <person name="Rohde M."/>
            <person name="Goker M."/>
            <person name="Bristow J."/>
            <person name="Markowitz V."/>
            <person name="Eisen J.A."/>
            <person name="Hugenholtz P."/>
            <person name="Kyrpides N.C."/>
            <person name="Klenk H.P."/>
        </authorList>
    </citation>
    <scope>NUCLEOTIDE SEQUENCE [LARGE SCALE GENOMIC DNA]</scope>
    <source>
        <strain evidence="5">DSM 14365 / CIP 107738 / JCM 11303 / AJ 13395 / SMP-2</strain>
    </source>
</reference>
<dbReference type="PANTHER" id="PTHR43656:SF2">
    <property type="entry name" value="BINDING OXIDOREDUCTASE, PUTATIVE (AFU_ORTHOLOGUE AFUA_2G08260)-RELATED"/>
    <property type="match status" value="1"/>
</dbReference>
<dbReference type="AlphaFoldDB" id="D0LXT3"/>
<organism evidence="4 5">
    <name type="scientific">Haliangium ochraceum (strain DSM 14365 / JCM 11303 / SMP-2)</name>
    <dbReference type="NCBI Taxonomy" id="502025"/>
    <lineage>
        <taxon>Bacteria</taxon>
        <taxon>Pseudomonadati</taxon>
        <taxon>Myxococcota</taxon>
        <taxon>Polyangia</taxon>
        <taxon>Haliangiales</taxon>
        <taxon>Kofleriaceae</taxon>
        <taxon>Haliangium</taxon>
    </lineage>
</organism>
<evidence type="ECO:0000259" key="3">
    <source>
        <dbReference type="Pfam" id="PF00724"/>
    </source>
</evidence>
<dbReference type="Proteomes" id="UP000001880">
    <property type="component" value="Chromosome"/>
</dbReference>
<name>D0LXT3_HALO1</name>
<dbReference type="HOGENOM" id="CLU_012153_6_2_7"/>
<accession>D0LXT3</accession>